<dbReference type="SUPFAM" id="SSF56719">
    <property type="entry name" value="Type II DNA topoisomerase"/>
    <property type="match status" value="1"/>
</dbReference>
<keyword evidence="3 7" id="KW-0799">Topoisomerase</keyword>
<evidence type="ECO:0000256" key="3">
    <source>
        <dbReference type="ARBA" id="ARBA00023029"/>
    </source>
</evidence>
<evidence type="ECO:0000256" key="5">
    <source>
        <dbReference type="ARBA" id="ARBA00023136"/>
    </source>
</evidence>
<evidence type="ECO:0000313" key="12">
    <source>
        <dbReference type="Proteomes" id="UP000005798"/>
    </source>
</evidence>
<reference evidence="11" key="1">
    <citation type="submission" date="2007-11" db="EMBL/GenBank/DDBJ databases">
        <authorList>
            <person name="Fulton L."/>
            <person name="Clifton S."/>
            <person name="Fulton B."/>
            <person name="Xu J."/>
            <person name="Minx P."/>
            <person name="Pepin K.H."/>
            <person name="Johnson M."/>
            <person name="Thiruvilangam P."/>
            <person name="Bhonagiri V."/>
            <person name="Nash W.E."/>
            <person name="Mardis E.R."/>
            <person name="Wilson R.K."/>
        </authorList>
    </citation>
    <scope>NUCLEOTIDE SEQUENCE [LARGE SCALE GENOMIC DNA]</scope>
    <source>
        <strain evidence="11">DSM 1402</strain>
    </source>
</reference>
<dbReference type="CDD" id="cd00187">
    <property type="entry name" value="TOP4c"/>
    <property type="match status" value="1"/>
</dbReference>
<dbReference type="FunFam" id="1.10.268.10:FF:000001">
    <property type="entry name" value="DNA gyrase subunit A"/>
    <property type="match status" value="1"/>
</dbReference>
<feature type="site" description="Interaction with DNA" evidence="7">
    <location>
        <position position="96"/>
    </location>
</feature>
<dbReference type="Proteomes" id="UP000005798">
    <property type="component" value="Unassembled WGS sequence"/>
</dbReference>
<dbReference type="InterPro" id="IPR005741">
    <property type="entry name" value="TopoIV_A_Gpos"/>
</dbReference>
<dbReference type="EC" id="5.6.2.2" evidence="7"/>
<dbReference type="HOGENOM" id="CLU_002977_6_1_9"/>
<dbReference type="Gene3D" id="1.10.268.10">
    <property type="entry name" value="Topoisomerase, domain 3"/>
    <property type="match status" value="1"/>
</dbReference>
<dbReference type="Pfam" id="PF00521">
    <property type="entry name" value="DNA_topoisoIV"/>
    <property type="match status" value="1"/>
</dbReference>
<dbReference type="EMBL" id="ABFX02000008">
    <property type="protein sequence ID" value="EDS17743.1"/>
    <property type="molecule type" value="Genomic_DNA"/>
</dbReference>
<evidence type="ECO:0000259" key="10">
    <source>
        <dbReference type="PROSITE" id="PS52040"/>
    </source>
</evidence>
<evidence type="ECO:0000256" key="9">
    <source>
        <dbReference type="SAM" id="Coils"/>
    </source>
</evidence>
<dbReference type="InterPro" id="IPR013758">
    <property type="entry name" value="Topo_IIA_A/C_ab"/>
</dbReference>
<dbReference type="FunFam" id="3.30.1360.40:FF:000002">
    <property type="entry name" value="DNA gyrase subunit A"/>
    <property type="match status" value="1"/>
</dbReference>
<dbReference type="GO" id="GO:0007059">
    <property type="term" value="P:chromosome segregation"/>
    <property type="evidence" value="ECO:0007669"/>
    <property type="project" value="UniProtKB-UniRule"/>
</dbReference>
<feature type="site" description="Transition state stabilizer" evidence="7">
    <location>
        <position position="126"/>
    </location>
</feature>
<evidence type="ECO:0000256" key="8">
    <source>
        <dbReference type="PROSITE-ProRule" id="PRU01384"/>
    </source>
</evidence>
<sequence length="880" mass="99707">MQLSKEKISVDKKIIMSLETIMGDRFGKYSKYIIQDRALPDVRDGLKPVQRRILYSMYKEGNLYSKPYRKSAKTVGNVIGNYHPHGDTSVYDAMVRLSQDWKMRVPLVDMQGNNGSIDNDPAAAMRYTEARLSAIAVELLKDLDKDTVLMSLNFDDTEYEPTVLPAAYPNLLVNGATGISAGYATDIPPHNLEEVIDATIHRIKYPNCSLEKLMEFIKGPDFPTGAIVEGKQGILNAFKSGRGKVIVRSTSEMIEEKTMNKIVITEIPYEVNKAELVRKIDEIRFNRNIDGIIEVRDESDRTGLRIVIDLKKDINVQNTLNYLYKNTDLQKNYNYNMVAIKDKRPVLMGVIEILDGYIAHQIDVVTRSSIHDLNKANERKHIVEGLIKAISILDEVVKTIRQSKDKSDAKNNLIEKYGFSEKQAEAIVMLQLYRLTNTDIVTLENENKELDNRIAYLNNILNSDEVLRKVIIDQLKGIKKKYPMPRLSKIRDEVQEIKIDEKAMILSEDINVSITRDGYIKRISNRSIKASEGIPFGKKENDYLVSMYQANTLDHLLLFTDAGNYLFIPVHKIEEFKWKDAGKHVSYLVKLNAGEKIIGTILVKDFNLPLYVMLATKNGQIKRTNLKDFEVTRYSKPLKCMGLKNDDRVVDVKLTDNNQGIILTTKAGYGALYSEQEVSIVGIKAAGIRAVNLKNDELVSLNIFNPLVSSSLIVISEEGGVKRIKIGDITPCNRATKGTLLYKNPKSKIIYVKDSVIVDNSQLITVTLNDQTSFEFKATDYNNANLEQKPSVANKLTANQVIDDVYINSPISTSDYDVAKKTEVDLEIFKQPKEHTLLDDFESDEVETTKNKAVVKVPKKTEPIKYEKISLEDILKEDDF</sequence>
<dbReference type="NCBIfam" id="TIGR01061">
    <property type="entry name" value="parC_Gpos"/>
    <property type="match status" value="1"/>
</dbReference>
<dbReference type="InterPro" id="IPR013757">
    <property type="entry name" value="Topo_IIA_A_a_sf"/>
</dbReference>
<keyword evidence="2 7" id="KW-1003">Cell membrane</keyword>
<dbReference type="FunFam" id="3.90.199.10:FF:000001">
    <property type="entry name" value="DNA gyrase subunit A"/>
    <property type="match status" value="1"/>
</dbReference>
<keyword evidence="5 7" id="KW-0472">Membrane</keyword>
<dbReference type="InterPro" id="IPR013760">
    <property type="entry name" value="Topo_IIA-like_dom_sf"/>
</dbReference>
<evidence type="ECO:0000313" key="11">
    <source>
        <dbReference type="EMBL" id="EDS17743.1"/>
    </source>
</evidence>
<dbReference type="NCBIfam" id="NF004044">
    <property type="entry name" value="PRK05561.1"/>
    <property type="match status" value="1"/>
</dbReference>
<dbReference type="Gene3D" id="2.120.10.90">
    <property type="entry name" value="DNA gyrase/topoisomerase IV, subunit A, C-terminal"/>
    <property type="match status" value="1"/>
</dbReference>
<dbReference type="SMART" id="SM00434">
    <property type="entry name" value="TOP4c"/>
    <property type="match status" value="1"/>
</dbReference>
<feature type="active site" description="O-(5'-phospho-DNA)-tyrosine intermediate" evidence="7 8">
    <location>
        <position position="127"/>
    </location>
</feature>
<dbReference type="InterPro" id="IPR050220">
    <property type="entry name" value="Type_II_DNA_Topoisomerases"/>
</dbReference>
<feature type="coiled-coil region" evidence="9">
    <location>
        <begin position="433"/>
        <end position="460"/>
    </location>
</feature>
<dbReference type="GO" id="GO:0019897">
    <property type="term" value="C:extrinsic component of plasma membrane"/>
    <property type="evidence" value="ECO:0007669"/>
    <property type="project" value="UniProtKB-UniRule"/>
</dbReference>
<keyword evidence="9" id="KW-0175">Coiled coil</keyword>
<dbReference type="GO" id="GO:0034335">
    <property type="term" value="F:DNA negative supercoiling activity"/>
    <property type="evidence" value="ECO:0007669"/>
    <property type="project" value="UniProtKB-ARBA"/>
</dbReference>
<dbReference type="SUPFAM" id="SSF101904">
    <property type="entry name" value="GyrA/ParC C-terminal domain-like"/>
    <property type="match status" value="1"/>
</dbReference>
<dbReference type="PROSITE" id="PS52040">
    <property type="entry name" value="TOPO_IIA"/>
    <property type="match status" value="1"/>
</dbReference>
<dbReference type="PANTHER" id="PTHR43493:SF9">
    <property type="entry name" value="DNA TOPOISOMERASE 4 SUBUNIT A"/>
    <property type="match status" value="1"/>
</dbReference>
<protein>
    <recommendedName>
        <fullName evidence="7">DNA topoisomerase 4 subunit A</fullName>
        <ecNumber evidence="7">5.6.2.2</ecNumber>
    </recommendedName>
    <alternativeName>
        <fullName evidence="7">Topoisomerase IV subunit A</fullName>
    </alternativeName>
</protein>
<feature type="domain" description="Topo IIA-type catalytic" evidence="10">
    <location>
        <begin position="39"/>
        <end position="502"/>
    </location>
</feature>
<dbReference type="Gene3D" id="3.30.1360.40">
    <property type="match status" value="1"/>
</dbReference>
<dbReference type="GO" id="GO:0006265">
    <property type="term" value="P:DNA topological change"/>
    <property type="evidence" value="ECO:0007669"/>
    <property type="project" value="UniProtKB-UniRule"/>
</dbReference>
<dbReference type="GO" id="GO:0009330">
    <property type="term" value="C:DNA topoisomerase type II (double strand cut, ATP-hydrolyzing) complex"/>
    <property type="evidence" value="ECO:0007669"/>
    <property type="project" value="TreeGrafter"/>
</dbReference>
<dbReference type="InterPro" id="IPR035516">
    <property type="entry name" value="Gyrase/topoIV_suA_C"/>
</dbReference>
<dbReference type="GO" id="GO:0003677">
    <property type="term" value="F:DNA binding"/>
    <property type="evidence" value="ECO:0007669"/>
    <property type="project" value="UniProtKB-UniRule"/>
</dbReference>
<feature type="site" description="Interaction with DNA" evidence="7">
    <location>
        <position position="83"/>
    </location>
</feature>
<reference evidence="11" key="2">
    <citation type="submission" date="2014-06" db="EMBL/GenBank/DDBJ databases">
        <title>Draft genome sequence of Clostridium ramosum(DSM 1402).</title>
        <authorList>
            <person name="Sudarsanam P."/>
            <person name="Ley R."/>
            <person name="Guruge J."/>
            <person name="Turnbaugh P.J."/>
            <person name="Mahowald M."/>
            <person name="Liep D."/>
            <person name="Gordon J."/>
        </authorList>
    </citation>
    <scope>NUCLEOTIDE SEQUENCE</scope>
    <source>
        <strain evidence="11">DSM 1402</strain>
    </source>
</reference>
<keyword evidence="12" id="KW-1185">Reference proteome</keyword>
<comment type="catalytic activity">
    <reaction evidence="1 7 8">
        <text>ATP-dependent breakage, passage and rejoining of double-stranded DNA.</text>
        <dbReference type="EC" id="5.6.2.2"/>
    </reaction>
</comment>
<dbReference type="InterPro" id="IPR002205">
    <property type="entry name" value="Topo_IIA_dom_A"/>
</dbReference>
<dbReference type="GO" id="GO:0005737">
    <property type="term" value="C:cytoplasm"/>
    <property type="evidence" value="ECO:0007669"/>
    <property type="project" value="TreeGrafter"/>
</dbReference>
<evidence type="ECO:0000256" key="4">
    <source>
        <dbReference type="ARBA" id="ARBA00023125"/>
    </source>
</evidence>
<dbReference type="AlphaFoldDB" id="B0N7F5"/>
<dbReference type="InterPro" id="IPR006691">
    <property type="entry name" value="GyrA/parC_rep"/>
</dbReference>
<name>B0N7F5_9FIRM</name>
<comment type="function">
    <text evidence="7">Topoisomerase IV is essential for chromosome segregation. It relaxes supercoiled DNA. Performs the decatenation events required during the replication of a circular DNA molecule.</text>
</comment>
<dbReference type="PANTHER" id="PTHR43493">
    <property type="entry name" value="DNA GYRASE/TOPOISOMERASE SUBUNIT A"/>
    <property type="match status" value="1"/>
</dbReference>
<comment type="subcellular location">
    <subcellularLocation>
        <location evidence="7">Cell membrane</location>
        <topology evidence="7">Peripheral membrane protein</topology>
    </subcellularLocation>
</comment>
<evidence type="ECO:0000256" key="1">
    <source>
        <dbReference type="ARBA" id="ARBA00000185"/>
    </source>
</evidence>
<dbReference type="HAMAP" id="MF_00937">
    <property type="entry name" value="ParC_type2"/>
    <property type="match status" value="1"/>
</dbReference>
<evidence type="ECO:0000256" key="2">
    <source>
        <dbReference type="ARBA" id="ARBA00022475"/>
    </source>
</evidence>
<dbReference type="GO" id="GO:0005524">
    <property type="term" value="F:ATP binding"/>
    <property type="evidence" value="ECO:0007669"/>
    <property type="project" value="InterPro"/>
</dbReference>
<dbReference type="Pfam" id="PF03989">
    <property type="entry name" value="DNA_gyraseA_C"/>
    <property type="match status" value="4"/>
</dbReference>
<feature type="site" description="Interaction with DNA" evidence="7">
    <location>
        <position position="47"/>
    </location>
</feature>
<gene>
    <name evidence="7 11" type="primary">parC</name>
    <name evidence="11" type="ORF">CLORAM_02538</name>
</gene>
<keyword evidence="6 7" id="KW-0413">Isomerase</keyword>
<dbReference type="Gene3D" id="3.90.199.10">
    <property type="entry name" value="Topoisomerase II, domain 5"/>
    <property type="match status" value="1"/>
</dbReference>
<evidence type="ECO:0000256" key="6">
    <source>
        <dbReference type="ARBA" id="ARBA00023235"/>
    </source>
</evidence>
<comment type="caution">
    <text evidence="11">The sequence shown here is derived from an EMBL/GenBank/DDBJ whole genome shotgun (WGS) entry which is preliminary data.</text>
</comment>
<dbReference type="GO" id="GO:0005694">
    <property type="term" value="C:chromosome"/>
    <property type="evidence" value="ECO:0007669"/>
    <property type="project" value="InterPro"/>
</dbReference>
<comment type="similarity">
    <text evidence="7">Belongs to the type II topoisomerase GyrA/ParC subunit family. ParC type 2 subfamily.</text>
</comment>
<comment type="subunit">
    <text evidence="7">Heterotetramer composed of ParC and ParE.</text>
</comment>
<evidence type="ECO:0000256" key="7">
    <source>
        <dbReference type="HAMAP-Rule" id="MF_00937"/>
    </source>
</evidence>
<dbReference type="eggNOG" id="COG0188">
    <property type="taxonomic scope" value="Bacteria"/>
</dbReference>
<feature type="site" description="Interaction with DNA" evidence="7">
    <location>
        <position position="102"/>
    </location>
</feature>
<organism evidence="11 12">
    <name type="scientific">Thomasclavelia ramosa DSM 1402</name>
    <dbReference type="NCBI Taxonomy" id="445974"/>
    <lineage>
        <taxon>Bacteria</taxon>
        <taxon>Bacillati</taxon>
        <taxon>Bacillota</taxon>
        <taxon>Erysipelotrichia</taxon>
        <taxon>Erysipelotrichales</taxon>
        <taxon>Coprobacillaceae</taxon>
        <taxon>Thomasclavelia</taxon>
    </lineage>
</organism>
<accession>B0N7F5</accession>
<proteinExistence type="inferred from homology"/>
<feature type="site" description="Interaction with DNA" evidence="7">
    <location>
        <position position="85"/>
    </location>
</feature>
<keyword evidence="4 7" id="KW-0238">DNA-binding</keyword>